<evidence type="ECO:0000313" key="2">
    <source>
        <dbReference type="EMBL" id="KAJ9652312.1"/>
    </source>
</evidence>
<feature type="region of interest" description="Disordered" evidence="1">
    <location>
        <begin position="1"/>
        <end position="23"/>
    </location>
</feature>
<evidence type="ECO:0000313" key="3">
    <source>
        <dbReference type="Proteomes" id="UP001172684"/>
    </source>
</evidence>
<gene>
    <name evidence="2" type="ORF">H2201_009228</name>
</gene>
<reference evidence="2" key="1">
    <citation type="submission" date="2022-10" db="EMBL/GenBank/DDBJ databases">
        <title>Culturing micro-colonial fungi from biological soil crusts in the Mojave desert and describing Neophaeococcomyces mojavensis, and introducing the new genera and species Taxawa tesnikishii.</title>
        <authorList>
            <person name="Kurbessoian T."/>
            <person name="Stajich J.E."/>
        </authorList>
    </citation>
    <scope>NUCLEOTIDE SEQUENCE</scope>
    <source>
        <strain evidence="2">TK_1</strain>
    </source>
</reference>
<sequence>MCYLTGQTENEEPEGLWQGKEAERPKPSLWSTVSTIDEEFDDGFITQVYNYLSLGYPSLARKFDEELSRISGTSITELRQDDALANARGYIRFGDDEN</sequence>
<dbReference type="EMBL" id="JAPDRL010000431">
    <property type="protein sequence ID" value="KAJ9652312.1"/>
    <property type="molecule type" value="Genomic_DNA"/>
</dbReference>
<feature type="non-terminal residue" evidence="2">
    <location>
        <position position="98"/>
    </location>
</feature>
<dbReference type="Proteomes" id="UP001172684">
    <property type="component" value="Unassembled WGS sequence"/>
</dbReference>
<proteinExistence type="predicted"/>
<keyword evidence="3" id="KW-1185">Reference proteome</keyword>
<organism evidence="2 3">
    <name type="scientific">Coniosporium apollinis</name>
    <dbReference type="NCBI Taxonomy" id="61459"/>
    <lineage>
        <taxon>Eukaryota</taxon>
        <taxon>Fungi</taxon>
        <taxon>Dikarya</taxon>
        <taxon>Ascomycota</taxon>
        <taxon>Pezizomycotina</taxon>
        <taxon>Dothideomycetes</taxon>
        <taxon>Dothideomycetes incertae sedis</taxon>
        <taxon>Coniosporium</taxon>
    </lineage>
</organism>
<name>A0ABQ9NGX8_9PEZI</name>
<evidence type="ECO:0000256" key="1">
    <source>
        <dbReference type="SAM" id="MobiDB-lite"/>
    </source>
</evidence>
<comment type="caution">
    <text evidence="2">The sequence shown here is derived from an EMBL/GenBank/DDBJ whole genome shotgun (WGS) entry which is preliminary data.</text>
</comment>
<accession>A0ABQ9NGX8</accession>
<protein>
    <submittedName>
        <fullName evidence="2">Uncharacterized protein</fullName>
    </submittedName>
</protein>